<comment type="caution">
    <text evidence="3">The sequence shown here is derived from an EMBL/GenBank/DDBJ whole genome shotgun (WGS) entry which is preliminary data.</text>
</comment>
<dbReference type="EMBL" id="CACSLK010027834">
    <property type="protein sequence ID" value="CAA0832580.1"/>
    <property type="molecule type" value="Genomic_DNA"/>
</dbReference>
<dbReference type="OrthoDB" id="1911693at2759"/>
<gene>
    <name evidence="3" type="ORF">SHERM_27855</name>
</gene>
<protein>
    <submittedName>
        <fullName evidence="3">Bifunctional inhibitor/lipid-transfer protein/seed storage 2S albumin superfamily protein</fullName>
    </submittedName>
</protein>
<dbReference type="SMART" id="SM00499">
    <property type="entry name" value="AAI"/>
    <property type="match status" value="1"/>
</dbReference>
<organism evidence="3 4">
    <name type="scientific">Striga hermonthica</name>
    <name type="common">Purple witchweed</name>
    <name type="synonym">Buchnera hermonthica</name>
    <dbReference type="NCBI Taxonomy" id="68872"/>
    <lineage>
        <taxon>Eukaryota</taxon>
        <taxon>Viridiplantae</taxon>
        <taxon>Streptophyta</taxon>
        <taxon>Embryophyta</taxon>
        <taxon>Tracheophyta</taxon>
        <taxon>Spermatophyta</taxon>
        <taxon>Magnoliopsida</taxon>
        <taxon>eudicotyledons</taxon>
        <taxon>Gunneridae</taxon>
        <taxon>Pentapetalae</taxon>
        <taxon>asterids</taxon>
        <taxon>lamiids</taxon>
        <taxon>Lamiales</taxon>
        <taxon>Orobanchaceae</taxon>
        <taxon>Buchnereae</taxon>
        <taxon>Striga</taxon>
    </lineage>
</organism>
<dbReference type="GO" id="GO:0005504">
    <property type="term" value="F:fatty acid binding"/>
    <property type="evidence" value="ECO:0007669"/>
    <property type="project" value="InterPro"/>
</dbReference>
<name>A0A9N7RLL9_STRHE</name>
<dbReference type="InterPro" id="IPR036312">
    <property type="entry name" value="Bifun_inhib/LTP/seed_sf"/>
</dbReference>
<dbReference type="PANTHER" id="PTHR33122:SF33">
    <property type="entry name" value="BIFUNCTIONAL INHIBITOR_LIPID-TRANSFER PROTEIN_SEED STORAGE 2S ALBUMIN SUPERFAMILY PROTEIN"/>
    <property type="match status" value="1"/>
</dbReference>
<accession>A0A9N7RLL9</accession>
<feature type="chain" id="PRO_5040391870" evidence="1">
    <location>
        <begin position="29"/>
        <end position="120"/>
    </location>
</feature>
<feature type="domain" description="Bifunctional inhibitor/plant lipid transfer protein/seed storage helical" evidence="2">
    <location>
        <begin position="31"/>
        <end position="104"/>
    </location>
</feature>
<evidence type="ECO:0000313" key="3">
    <source>
        <dbReference type="EMBL" id="CAA0832580.1"/>
    </source>
</evidence>
<dbReference type="Pfam" id="PF00234">
    <property type="entry name" value="Tryp_alpha_amyl"/>
    <property type="match status" value="1"/>
</dbReference>
<evidence type="ECO:0000259" key="2">
    <source>
        <dbReference type="SMART" id="SM00499"/>
    </source>
</evidence>
<proteinExistence type="predicted"/>
<dbReference type="InterPro" id="IPR016140">
    <property type="entry name" value="Bifunc_inhib/LTP/seed_store"/>
</dbReference>
<dbReference type="Proteomes" id="UP001153555">
    <property type="component" value="Unassembled WGS sequence"/>
</dbReference>
<sequence>MKVSNLKTLPLLVILVLVIASFVQESTGDPCESTFFSALFQLMPCQEAVSPFSPIPPTEACCASVKALGQPCLCMFVNGPRISMVDRTMAMQLPEKCSANFGPCKDINKIRFNLFAYVGS</sequence>
<dbReference type="PANTHER" id="PTHR33122">
    <property type="entry name" value="LIPID BINDING PROTEIN-RELATED"/>
    <property type="match status" value="1"/>
</dbReference>
<dbReference type="SUPFAM" id="SSF47699">
    <property type="entry name" value="Bifunctional inhibitor/lipid-transfer protein/seed storage 2S albumin"/>
    <property type="match status" value="1"/>
</dbReference>
<dbReference type="Gene3D" id="1.10.110.10">
    <property type="entry name" value="Plant lipid-transfer and hydrophobic proteins"/>
    <property type="match status" value="1"/>
</dbReference>
<dbReference type="AlphaFoldDB" id="A0A9N7RLL9"/>
<dbReference type="GO" id="GO:0009627">
    <property type="term" value="P:systemic acquired resistance"/>
    <property type="evidence" value="ECO:0007669"/>
    <property type="project" value="InterPro"/>
</dbReference>
<evidence type="ECO:0000313" key="4">
    <source>
        <dbReference type="Proteomes" id="UP001153555"/>
    </source>
</evidence>
<keyword evidence="1" id="KW-0732">Signal</keyword>
<evidence type="ECO:0000256" key="1">
    <source>
        <dbReference type="SAM" id="SignalP"/>
    </source>
</evidence>
<reference evidence="3" key="1">
    <citation type="submission" date="2019-12" db="EMBL/GenBank/DDBJ databases">
        <authorList>
            <person name="Scholes J."/>
        </authorList>
    </citation>
    <scope>NUCLEOTIDE SEQUENCE</scope>
</reference>
<feature type="signal peptide" evidence="1">
    <location>
        <begin position="1"/>
        <end position="28"/>
    </location>
</feature>
<keyword evidence="4" id="KW-1185">Reference proteome</keyword>
<dbReference type="InterPro" id="IPR039265">
    <property type="entry name" value="DIR1-like"/>
</dbReference>